<keyword evidence="1" id="KW-0812">Transmembrane</keyword>
<name>A0A9Q0XJP9_9SAUR</name>
<keyword evidence="1" id="KW-0472">Membrane</keyword>
<dbReference type="EMBL" id="JAPFRF010000011">
    <property type="protein sequence ID" value="KAJ7317239.1"/>
    <property type="molecule type" value="Genomic_DNA"/>
</dbReference>
<dbReference type="Proteomes" id="UP001142489">
    <property type="component" value="Unassembled WGS sequence"/>
</dbReference>
<comment type="caution">
    <text evidence="2">The sequence shown here is derived from an EMBL/GenBank/DDBJ whole genome shotgun (WGS) entry which is preliminary data.</text>
</comment>
<proteinExistence type="predicted"/>
<accession>A0A9Q0XJP9</accession>
<evidence type="ECO:0000256" key="1">
    <source>
        <dbReference type="SAM" id="Phobius"/>
    </source>
</evidence>
<protein>
    <submittedName>
        <fullName evidence="2">Uncharacterized protein</fullName>
    </submittedName>
</protein>
<evidence type="ECO:0000313" key="3">
    <source>
        <dbReference type="Proteomes" id="UP001142489"/>
    </source>
</evidence>
<keyword evidence="1" id="KW-1133">Transmembrane helix</keyword>
<reference evidence="2" key="1">
    <citation type="journal article" date="2023" name="DNA Res.">
        <title>Chromosome-level genome assembly of Phrynocephalus forsythii using third-generation DNA sequencing and Hi-C analysis.</title>
        <authorList>
            <person name="Qi Y."/>
            <person name="Zhao W."/>
            <person name="Zhao Y."/>
            <person name="Niu C."/>
            <person name="Cao S."/>
            <person name="Zhang Y."/>
        </authorList>
    </citation>
    <scope>NUCLEOTIDE SEQUENCE</scope>
    <source>
        <tissue evidence="2">Muscle</tissue>
    </source>
</reference>
<keyword evidence="3" id="KW-1185">Reference proteome</keyword>
<evidence type="ECO:0000313" key="2">
    <source>
        <dbReference type="EMBL" id="KAJ7317239.1"/>
    </source>
</evidence>
<dbReference type="OrthoDB" id="9040247at2759"/>
<dbReference type="AlphaFoldDB" id="A0A9Q0XJP9"/>
<feature type="transmembrane region" description="Helical" evidence="1">
    <location>
        <begin position="71"/>
        <end position="88"/>
    </location>
</feature>
<sequence>MLVLDEEDQNKSIPMTKTSFWKRSWRSLSQNSAELCLSFEKSIECSVPRFFHRSTMTKIVRPLIKRRPNSLLLIVLILLSMMLFINMSPMCPQYCCETEGNTKVAIKVAPKNLTLGTLLAAEREEPRGGALRDCLEKAVQEFSEEPSIIQNNAKMTLHCNGTKREFLSGRGENLIEVVWIDGKVSYALVHEAHPDVHLTRLGRHPLPLSLSSIVDILQDVSSHNGSEVLRGCLRKALEQLPQEPEELQHNAKMVVSCDGKRFTFISGAGQAEIIVFREEPHGEIRYLAKAVGRAPWFGFLKRGNLNSKNGGSHADKRCMALLTFMLFLGLHV</sequence>
<organism evidence="2 3">
    <name type="scientific">Phrynocephalus forsythii</name>
    <dbReference type="NCBI Taxonomy" id="171643"/>
    <lineage>
        <taxon>Eukaryota</taxon>
        <taxon>Metazoa</taxon>
        <taxon>Chordata</taxon>
        <taxon>Craniata</taxon>
        <taxon>Vertebrata</taxon>
        <taxon>Euteleostomi</taxon>
        <taxon>Lepidosauria</taxon>
        <taxon>Squamata</taxon>
        <taxon>Bifurcata</taxon>
        <taxon>Unidentata</taxon>
        <taxon>Episquamata</taxon>
        <taxon>Toxicofera</taxon>
        <taxon>Iguania</taxon>
        <taxon>Acrodonta</taxon>
        <taxon>Agamidae</taxon>
        <taxon>Agaminae</taxon>
        <taxon>Phrynocephalus</taxon>
    </lineage>
</organism>
<gene>
    <name evidence="2" type="ORF">JRQ81_003401</name>
</gene>